<dbReference type="EMBL" id="WHVB01000006">
    <property type="protein sequence ID" value="KAF8481677.1"/>
    <property type="molecule type" value="Genomic_DNA"/>
</dbReference>
<evidence type="ECO:0000259" key="1">
    <source>
        <dbReference type="Pfam" id="PF12937"/>
    </source>
</evidence>
<proteinExistence type="predicted"/>
<feature type="domain" description="F-box" evidence="1">
    <location>
        <begin position="25"/>
        <end position="82"/>
    </location>
</feature>
<dbReference type="InterPro" id="IPR032675">
    <property type="entry name" value="LRR_dom_sf"/>
</dbReference>
<dbReference type="SUPFAM" id="SSF81383">
    <property type="entry name" value="F-box domain"/>
    <property type="match status" value="1"/>
</dbReference>
<reference evidence="2" key="1">
    <citation type="submission" date="2019-10" db="EMBL/GenBank/DDBJ databases">
        <authorList>
            <consortium name="DOE Joint Genome Institute"/>
            <person name="Kuo A."/>
            <person name="Miyauchi S."/>
            <person name="Kiss E."/>
            <person name="Drula E."/>
            <person name="Kohler A."/>
            <person name="Sanchez-Garcia M."/>
            <person name="Andreopoulos B."/>
            <person name="Barry K.W."/>
            <person name="Bonito G."/>
            <person name="Buee M."/>
            <person name="Carver A."/>
            <person name="Chen C."/>
            <person name="Cichocki N."/>
            <person name="Clum A."/>
            <person name="Culley D."/>
            <person name="Crous P.W."/>
            <person name="Fauchery L."/>
            <person name="Girlanda M."/>
            <person name="Hayes R."/>
            <person name="Keri Z."/>
            <person name="LaButti K."/>
            <person name="Lipzen A."/>
            <person name="Lombard V."/>
            <person name="Magnuson J."/>
            <person name="Maillard F."/>
            <person name="Morin E."/>
            <person name="Murat C."/>
            <person name="Nolan M."/>
            <person name="Ohm R."/>
            <person name="Pangilinan J."/>
            <person name="Pereira M."/>
            <person name="Perotto S."/>
            <person name="Peter M."/>
            <person name="Riley R."/>
            <person name="Sitrit Y."/>
            <person name="Stielow B."/>
            <person name="Szollosi G."/>
            <person name="Zifcakova L."/>
            <person name="Stursova M."/>
            <person name="Spatafora J.W."/>
            <person name="Tedersoo L."/>
            <person name="Vaario L.-M."/>
            <person name="Yamada A."/>
            <person name="Yan M."/>
            <person name="Wang P."/>
            <person name="Xu J."/>
            <person name="Bruns T."/>
            <person name="Baldrian P."/>
            <person name="Vilgalys R."/>
            <person name="Henrissat B."/>
            <person name="Grigoriev I.V."/>
            <person name="Hibbett D."/>
            <person name="Nagy L.G."/>
            <person name="Martin F.M."/>
        </authorList>
    </citation>
    <scope>NUCLEOTIDE SEQUENCE</scope>
    <source>
        <strain evidence="2">Prilba</strain>
    </source>
</reference>
<feature type="non-terminal residue" evidence="2">
    <location>
        <position position="331"/>
    </location>
</feature>
<keyword evidence="3" id="KW-1185">Reference proteome</keyword>
<organism evidence="2 3">
    <name type="scientific">Russula ochroleuca</name>
    <dbReference type="NCBI Taxonomy" id="152965"/>
    <lineage>
        <taxon>Eukaryota</taxon>
        <taxon>Fungi</taxon>
        <taxon>Dikarya</taxon>
        <taxon>Basidiomycota</taxon>
        <taxon>Agaricomycotina</taxon>
        <taxon>Agaricomycetes</taxon>
        <taxon>Russulales</taxon>
        <taxon>Russulaceae</taxon>
        <taxon>Russula</taxon>
    </lineage>
</organism>
<dbReference type="InterPro" id="IPR001810">
    <property type="entry name" value="F-box_dom"/>
</dbReference>
<protein>
    <recommendedName>
        <fullName evidence="1">F-box domain-containing protein</fullName>
    </recommendedName>
</protein>
<feature type="non-terminal residue" evidence="2">
    <location>
        <position position="1"/>
    </location>
</feature>
<comment type="caution">
    <text evidence="2">The sequence shown here is derived from an EMBL/GenBank/DDBJ whole genome shotgun (WGS) entry which is preliminary data.</text>
</comment>
<dbReference type="Proteomes" id="UP000759537">
    <property type="component" value="Unassembled WGS sequence"/>
</dbReference>
<dbReference type="Pfam" id="PF12937">
    <property type="entry name" value="F-box-like"/>
    <property type="match status" value="1"/>
</dbReference>
<dbReference type="Gene3D" id="1.20.1280.50">
    <property type="match status" value="1"/>
</dbReference>
<dbReference type="SUPFAM" id="SSF52047">
    <property type="entry name" value="RNI-like"/>
    <property type="match status" value="1"/>
</dbReference>
<sequence length="331" mass="37024">LDNKIKSLEESTHALKRYRNTFVPISRLPTEILSIVFKFCLLASLDVLDSSLPIALTAISHVCHRWRDISLNMPYLWSHVNFAKLTPAGTAEMLARAKMAPLHLEVKTSRWSVKKFEAIKGQVEAHINHTRRLSIMSTTQNLVQTFRLLVSSAPSLEQFSIVNRSRSNLPPTIPVNIFDGIAPKLINLRLDNCGIRWESPFLRGLRDLQLSSYPLGARTTVDTWLDALNQMSQLEKLSLRDHIPIYSAIRLPVIPVVLSSLTELDISASARDCVAVLAHLVLPALTRLCVNARSHHPRGRDVQNLVPYVAHHGHGPQDTEALQSLFVGGKT</sequence>
<accession>A0A9P5MY56</accession>
<dbReference type="AlphaFoldDB" id="A0A9P5MY56"/>
<evidence type="ECO:0000313" key="2">
    <source>
        <dbReference type="EMBL" id="KAF8481677.1"/>
    </source>
</evidence>
<dbReference type="Gene3D" id="3.80.10.10">
    <property type="entry name" value="Ribonuclease Inhibitor"/>
    <property type="match status" value="1"/>
</dbReference>
<dbReference type="OrthoDB" id="2884925at2759"/>
<evidence type="ECO:0000313" key="3">
    <source>
        <dbReference type="Proteomes" id="UP000759537"/>
    </source>
</evidence>
<gene>
    <name evidence="2" type="ORF">DFH94DRAFT_825602</name>
</gene>
<name>A0A9P5MY56_9AGAM</name>
<dbReference type="InterPro" id="IPR036047">
    <property type="entry name" value="F-box-like_dom_sf"/>
</dbReference>
<reference evidence="2" key="2">
    <citation type="journal article" date="2020" name="Nat. Commun.">
        <title>Large-scale genome sequencing of mycorrhizal fungi provides insights into the early evolution of symbiotic traits.</title>
        <authorList>
            <person name="Miyauchi S."/>
            <person name="Kiss E."/>
            <person name="Kuo A."/>
            <person name="Drula E."/>
            <person name="Kohler A."/>
            <person name="Sanchez-Garcia M."/>
            <person name="Morin E."/>
            <person name="Andreopoulos B."/>
            <person name="Barry K.W."/>
            <person name="Bonito G."/>
            <person name="Buee M."/>
            <person name="Carver A."/>
            <person name="Chen C."/>
            <person name="Cichocki N."/>
            <person name="Clum A."/>
            <person name="Culley D."/>
            <person name="Crous P.W."/>
            <person name="Fauchery L."/>
            <person name="Girlanda M."/>
            <person name="Hayes R.D."/>
            <person name="Keri Z."/>
            <person name="LaButti K."/>
            <person name="Lipzen A."/>
            <person name="Lombard V."/>
            <person name="Magnuson J."/>
            <person name="Maillard F."/>
            <person name="Murat C."/>
            <person name="Nolan M."/>
            <person name="Ohm R.A."/>
            <person name="Pangilinan J."/>
            <person name="Pereira M.F."/>
            <person name="Perotto S."/>
            <person name="Peter M."/>
            <person name="Pfister S."/>
            <person name="Riley R."/>
            <person name="Sitrit Y."/>
            <person name="Stielow J.B."/>
            <person name="Szollosi G."/>
            <person name="Zifcakova L."/>
            <person name="Stursova M."/>
            <person name="Spatafora J.W."/>
            <person name="Tedersoo L."/>
            <person name="Vaario L.M."/>
            <person name="Yamada A."/>
            <person name="Yan M."/>
            <person name="Wang P."/>
            <person name="Xu J."/>
            <person name="Bruns T."/>
            <person name="Baldrian P."/>
            <person name="Vilgalys R."/>
            <person name="Dunand C."/>
            <person name="Henrissat B."/>
            <person name="Grigoriev I.V."/>
            <person name="Hibbett D."/>
            <person name="Nagy L.G."/>
            <person name="Martin F.M."/>
        </authorList>
    </citation>
    <scope>NUCLEOTIDE SEQUENCE</scope>
    <source>
        <strain evidence="2">Prilba</strain>
    </source>
</reference>